<dbReference type="GeneID" id="19487453"/>
<evidence type="ECO:0000313" key="1">
    <source>
        <dbReference type="EMBL" id="AHY84089.1"/>
    </source>
</evidence>
<sequence length="97" mass="10630">MTDQPYVDDDGVMVAFPPEGEAAVKQITLSGPCHEGYGMLVSQDAESLHDICIDMFVGETPREGFLRMRISADDAETFAQHLLALAPFAREGKRSVE</sequence>
<dbReference type="EMBL" id="KJ538721">
    <property type="protein sequence ID" value="AHY84089.1"/>
    <property type="molecule type" value="Genomic_DNA"/>
</dbReference>
<name>A0A023ZWW7_9CAUD</name>
<dbReference type="Proteomes" id="UP000024435">
    <property type="component" value="Segment"/>
</dbReference>
<dbReference type="RefSeq" id="YP_009031525.1">
    <property type="nucleotide sequence ID" value="NC_024138.1"/>
</dbReference>
<gene>
    <name evidence="1" type="primary">15</name>
    <name evidence="1" type="ORF">PBI_MOSMORIS_15</name>
</gene>
<organism evidence="1 2">
    <name type="scientific">Mycobacterium phage MosMoris</name>
    <dbReference type="NCBI Taxonomy" id="1471542"/>
    <lineage>
        <taxon>Viruses</taxon>
        <taxon>Duplodnaviria</taxon>
        <taxon>Heunggongvirae</taxon>
        <taxon>Uroviricota</taxon>
        <taxon>Caudoviricetes</taxon>
        <taxon>Marvinvirus</taxon>
        <taxon>Marvinvirus mosmoris</taxon>
    </lineage>
</organism>
<keyword evidence="2" id="KW-1185">Reference proteome</keyword>
<dbReference type="KEGG" id="vg:19487453"/>
<reference evidence="1 2" key="1">
    <citation type="submission" date="2014-03" db="EMBL/GenBank/DDBJ databases">
        <authorList>
            <person name="Bragg J."/>
            <person name="Dehn A."/>
            <person name="Hefner M."/>
            <person name="McHugh D."/>
            <person name="Petersen P."/>
            <person name="Zeba F."/>
            <person name="Zegers G.P."/>
            <person name="Page S.T."/>
            <person name="Bradley K.W."/>
            <person name="Clarke D.Q."/>
            <person name="Lewis M.F."/>
            <person name="Barker L.P."/>
            <person name="Bailey C."/>
            <person name="Asai D.J."/>
            <person name="Garber M.L."/>
            <person name="Bowman C.A."/>
            <person name="Russell D.A."/>
            <person name="Pope W.H."/>
            <person name="Jacobs-Sera D."/>
            <person name="Hendrix R.W."/>
            <person name="Hatfull G.F."/>
        </authorList>
    </citation>
    <scope>NUCLEOTIDE SEQUENCE [LARGE SCALE GENOMIC DNA]</scope>
</reference>
<accession>A0A023ZWW7</accession>
<proteinExistence type="predicted"/>
<evidence type="ECO:0000313" key="2">
    <source>
        <dbReference type="Proteomes" id="UP000024435"/>
    </source>
</evidence>
<protein>
    <submittedName>
        <fullName evidence="1">Uncharacterized protein</fullName>
    </submittedName>
</protein>